<dbReference type="PANTHER" id="PTHR13281:SF0">
    <property type="entry name" value="TRANSMEMBRANE PROTEIN 70, MITOCHONDRIAL"/>
    <property type="match status" value="1"/>
</dbReference>
<dbReference type="STRING" id="7574.A0A1S3K6Y9"/>
<dbReference type="InterPro" id="IPR045325">
    <property type="entry name" value="TMEM70/TMEM186/TMEM223"/>
</dbReference>
<proteinExistence type="inferred from homology"/>
<dbReference type="RefSeq" id="XP_013418398.1">
    <property type="nucleotide sequence ID" value="XM_013562944.2"/>
</dbReference>
<dbReference type="InParanoid" id="A0A1S3K6Y9"/>
<name>A0A1S3K6Y9_LINAN</name>
<dbReference type="GO" id="GO:0033615">
    <property type="term" value="P:mitochondrial proton-transporting ATP synthase complex assembly"/>
    <property type="evidence" value="ECO:0007669"/>
    <property type="project" value="TreeGrafter"/>
</dbReference>
<evidence type="ECO:0000256" key="2">
    <source>
        <dbReference type="SAM" id="Phobius"/>
    </source>
</evidence>
<dbReference type="Pfam" id="PF06979">
    <property type="entry name" value="TMEM70"/>
    <property type="match status" value="1"/>
</dbReference>
<evidence type="ECO:0000313" key="4">
    <source>
        <dbReference type="RefSeq" id="XP_013418398.1"/>
    </source>
</evidence>
<accession>A0A1S3K6Y9</accession>
<feature type="transmembrane region" description="Helical" evidence="2">
    <location>
        <begin position="194"/>
        <end position="214"/>
    </location>
</feature>
<dbReference type="OrthoDB" id="156886at2759"/>
<dbReference type="InterPro" id="IPR009724">
    <property type="entry name" value="TMEM70"/>
</dbReference>
<gene>
    <name evidence="4" type="primary">LOC106179339</name>
</gene>
<dbReference type="AlphaFoldDB" id="A0A1S3K6Y9"/>
<organism evidence="3 4">
    <name type="scientific">Lingula anatina</name>
    <name type="common">Brachiopod</name>
    <name type="synonym">Lingula unguis</name>
    <dbReference type="NCBI Taxonomy" id="7574"/>
    <lineage>
        <taxon>Eukaryota</taxon>
        <taxon>Metazoa</taxon>
        <taxon>Spiralia</taxon>
        <taxon>Lophotrochozoa</taxon>
        <taxon>Brachiopoda</taxon>
        <taxon>Linguliformea</taxon>
        <taxon>Lingulata</taxon>
        <taxon>Lingulida</taxon>
        <taxon>Linguloidea</taxon>
        <taxon>Lingulidae</taxon>
        <taxon>Lingula</taxon>
    </lineage>
</organism>
<dbReference type="PANTHER" id="PTHR13281">
    <property type="entry name" value="TRANSMEMBRANE PROTEIN 70, MITOCHONDRIAL"/>
    <property type="match status" value="1"/>
</dbReference>
<dbReference type="GO" id="GO:0031966">
    <property type="term" value="C:mitochondrial membrane"/>
    <property type="evidence" value="ECO:0007669"/>
    <property type="project" value="TreeGrafter"/>
</dbReference>
<comment type="similarity">
    <text evidence="1">Belongs to the TMEM70 family.</text>
</comment>
<keyword evidence="3" id="KW-1185">Reference proteome</keyword>
<keyword evidence="2" id="KW-1133">Transmembrane helix</keyword>
<evidence type="ECO:0000313" key="3">
    <source>
        <dbReference type="Proteomes" id="UP000085678"/>
    </source>
</evidence>
<evidence type="ECO:0000256" key="1">
    <source>
        <dbReference type="ARBA" id="ARBA00005280"/>
    </source>
</evidence>
<dbReference type="GeneID" id="106179339"/>
<dbReference type="KEGG" id="lak:106179339"/>
<keyword evidence="2" id="KW-0472">Membrane</keyword>
<dbReference type="Proteomes" id="UP000085678">
    <property type="component" value="Unplaced"/>
</dbReference>
<reference evidence="4" key="1">
    <citation type="submission" date="2025-08" db="UniProtKB">
        <authorList>
            <consortium name="RefSeq"/>
        </authorList>
    </citation>
    <scope>IDENTIFICATION</scope>
    <source>
        <tissue evidence="4">Gonads</tissue>
    </source>
</reference>
<sequence length="340" mass="38581">MGILKISSQCIRVFSSSRMLCNVPHHPSVQSFTLMRMIPSFHTLSRHGAGGKAQQFGQCTKTGVMVPQANGPDYPSQVIRQISSLRNNGLLKVPSVLTKENGLESKIKLPRCCGHLRQVSSSQNNQQPKGGTSRIQQKLPLRIAPNVLNILFLPRNPLHLPKRKNSSVNNKMQQTSSKGDLVYRGDRLNFAKKVKLLSIGLSALGVSAQLWFLYTAETSAQMYTTFILGGIALLVPCLVHMCIRQYVRELYFDPRTKEFTAVTLSILNKNHYLHFTPADVTIKRAPMATMRVDTADRLLYIDFEKMTDKQARICLLKLEAWQDSSREKEEWEKWKKKRLQ</sequence>
<protein>
    <submittedName>
        <fullName evidence="4">Uncharacterized protein LOC106179339</fullName>
    </submittedName>
</protein>
<keyword evidence="2" id="KW-0812">Transmembrane</keyword>
<feature type="transmembrane region" description="Helical" evidence="2">
    <location>
        <begin position="220"/>
        <end position="243"/>
    </location>
</feature>